<evidence type="ECO:0000313" key="1">
    <source>
        <dbReference type="EMBL" id="MCC5466647.1"/>
    </source>
</evidence>
<dbReference type="InterPro" id="IPR051344">
    <property type="entry name" value="Vgb"/>
</dbReference>
<dbReference type="PANTHER" id="PTHR40274">
    <property type="entry name" value="VIRGINIAMYCIN B LYASE"/>
    <property type="match status" value="1"/>
</dbReference>
<reference evidence="1" key="1">
    <citation type="submission" date="2021-11" db="EMBL/GenBank/DDBJ databases">
        <title>Description of a new species Pelosinus isolated from the bottom sediments of Lake Baikal.</title>
        <authorList>
            <person name="Zakharyuk A."/>
        </authorList>
    </citation>
    <scope>NUCLEOTIDE SEQUENCE</scope>
    <source>
        <strain evidence="1">Bkl1</strain>
    </source>
</reference>
<dbReference type="Proteomes" id="UP001165492">
    <property type="component" value="Unassembled WGS sequence"/>
</dbReference>
<dbReference type="RefSeq" id="WP_229535774.1">
    <property type="nucleotide sequence ID" value="NZ_JAJHJB010000021.1"/>
</dbReference>
<dbReference type="InterPro" id="IPR011042">
    <property type="entry name" value="6-blade_b-propeller_TolB-like"/>
</dbReference>
<name>A0ABS8HUN1_9FIRM</name>
<sequence length="285" mass="29683">MGNSMKKIAWVGVGLLVIVLFIGCQEIKSLEQVLPSETGQDQIADAIHTDTNTIDGFRSPTAIAFDSAGTMYVANWSGGTVERITRNGQRSVLASISGSPAGLACDAAGFVYVSDYKDSIYRVSPSGDISVYAKGLHTPTGIAFNRKGDLLVTNRSSGEIVRVESGGKSSIIARGLHTPVGVVEHADGSLYVANYGYGITRIVAGEIQTISTEFQSAGCGIVATTSGEILAVDASGGTVKKITANGREVTSIVSGLKSPVALAFNSSGQLFVGTWGDGSVRRLVW</sequence>
<protein>
    <submittedName>
        <fullName evidence="1">NHL repeat-containing protein</fullName>
    </submittedName>
</protein>
<proteinExistence type="predicted"/>
<dbReference type="PROSITE" id="PS51257">
    <property type="entry name" value="PROKAR_LIPOPROTEIN"/>
    <property type="match status" value="1"/>
</dbReference>
<keyword evidence="2" id="KW-1185">Reference proteome</keyword>
<evidence type="ECO:0000313" key="2">
    <source>
        <dbReference type="Proteomes" id="UP001165492"/>
    </source>
</evidence>
<dbReference type="EMBL" id="JAJHJB010000021">
    <property type="protein sequence ID" value="MCC5466647.1"/>
    <property type="molecule type" value="Genomic_DNA"/>
</dbReference>
<organism evidence="1 2">
    <name type="scientific">Pelosinus baikalensis</name>
    <dbReference type="NCBI Taxonomy" id="2892015"/>
    <lineage>
        <taxon>Bacteria</taxon>
        <taxon>Bacillati</taxon>
        <taxon>Bacillota</taxon>
        <taxon>Negativicutes</taxon>
        <taxon>Selenomonadales</taxon>
        <taxon>Sporomusaceae</taxon>
        <taxon>Pelosinus</taxon>
    </lineage>
</organism>
<dbReference type="CDD" id="cd05819">
    <property type="entry name" value="NHL"/>
    <property type="match status" value="1"/>
</dbReference>
<dbReference type="PANTHER" id="PTHR40274:SF3">
    <property type="entry name" value="VIRGINIAMYCIN B LYASE"/>
    <property type="match status" value="1"/>
</dbReference>
<gene>
    <name evidence="1" type="ORF">LMF89_14960</name>
</gene>
<comment type="caution">
    <text evidence="1">The sequence shown here is derived from an EMBL/GenBank/DDBJ whole genome shotgun (WGS) entry which is preliminary data.</text>
</comment>
<accession>A0ABS8HUN1</accession>
<dbReference type="Gene3D" id="2.120.10.30">
    <property type="entry name" value="TolB, C-terminal domain"/>
    <property type="match status" value="2"/>
</dbReference>
<dbReference type="SUPFAM" id="SSF101898">
    <property type="entry name" value="NHL repeat"/>
    <property type="match status" value="1"/>
</dbReference>